<reference evidence="7 8" key="1">
    <citation type="submission" date="2023-06" db="EMBL/GenBank/DDBJ databases">
        <title>Antibody response to the Sneathia vaginalis cytopathogenic toxin A during pregnancy.</title>
        <authorList>
            <person name="Mccoy Z.T."/>
            <person name="Serrano M.G."/>
            <person name="Spaine K."/>
            <person name="Edwards D.J."/>
            <person name="Buck G.A."/>
            <person name="Jefferson K."/>
        </authorList>
    </citation>
    <scope>NUCLEOTIDE SEQUENCE [LARGE SCALE GENOMIC DNA]</scope>
    <source>
        <strain evidence="7 8">CCUG 42621</strain>
    </source>
</reference>
<dbReference type="PANTHER" id="PTHR30429">
    <property type="entry name" value="D-METHIONINE-BINDING LIPOPROTEIN METQ"/>
    <property type="match status" value="1"/>
</dbReference>
<proteinExistence type="inferred from homology"/>
<keyword evidence="6" id="KW-0449">Lipoprotein</keyword>
<dbReference type="PIRSF" id="PIRSF002854">
    <property type="entry name" value="MetQ"/>
    <property type="match status" value="1"/>
</dbReference>
<evidence type="ECO:0000256" key="2">
    <source>
        <dbReference type="ARBA" id="ARBA00008973"/>
    </source>
</evidence>
<keyword evidence="4" id="KW-0472">Membrane</keyword>
<comment type="similarity">
    <text evidence="2">Belongs to the NlpA lipoprotein family.</text>
</comment>
<keyword evidence="8" id="KW-1185">Reference proteome</keyword>
<evidence type="ECO:0000256" key="3">
    <source>
        <dbReference type="ARBA" id="ARBA00022729"/>
    </source>
</evidence>
<comment type="caution">
    <text evidence="7">The sequence shown here is derived from an EMBL/GenBank/DDBJ whole genome shotgun (WGS) entry which is preliminary data.</text>
</comment>
<organism evidence="7 8">
    <name type="scientific">Sneathia sanguinegens</name>
    <dbReference type="NCBI Taxonomy" id="40543"/>
    <lineage>
        <taxon>Bacteria</taxon>
        <taxon>Fusobacteriati</taxon>
        <taxon>Fusobacteriota</taxon>
        <taxon>Fusobacteriia</taxon>
        <taxon>Fusobacteriales</taxon>
        <taxon>Leptotrichiaceae</taxon>
        <taxon>Sneathia</taxon>
    </lineage>
</organism>
<dbReference type="PROSITE" id="PS51257">
    <property type="entry name" value="PROKAR_LIPOPROTEIN"/>
    <property type="match status" value="1"/>
</dbReference>
<accession>A0ABT7HHP3</accession>
<dbReference type="SUPFAM" id="SSF53850">
    <property type="entry name" value="Periplasmic binding protein-like II"/>
    <property type="match status" value="1"/>
</dbReference>
<evidence type="ECO:0000256" key="1">
    <source>
        <dbReference type="ARBA" id="ARBA00004635"/>
    </source>
</evidence>
<dbReference type="PANTHER" id="PTHR30429:SF0">
    <property type="entry name" value="METHIONINE-BINDING LIPOPROTEIN METQ"/>
    <property type="match status" value="1"/>
</dbReference>
<keyword evidence="3" id="KW-0732">Signal</keyword>
<dbReference type="EMBL" id="JASSPP010000001">
    <property type="protein sequence ID" value="MDK9580023.1"/>
    <property type="molecule type" value="Genomic_DNA"/>
</dbReference>
<sequence>MKKILIGIILIVTLISCSEKKENTLVLGVSPIPHKQIAEFIKEDLKKEGINLKIVEFTDYIQPNLGLRDKSLDANFFQHIPYMNEFGKKNHIDLVSVGSVHLEPIKLYSDKYTNINQLPKNAKILIPNDPTNKQRALQLLKNLKDISIISLNAEQIGPRLKEVDGAVINTNFAISSKIPQNKAILVESKESPYANIVTVLKGRENDDKIKKLMKALRSEKVKKYIETTYKGEIIPAF</sequence>
<name>A0ABT7HHP3_9FUSO</name>
<evidence type="ECO:0000313" key="8">
    <source>
        <dbReference type="Proteomes" id="UP001225134"/>
    </source>
</evidence>
<gene>
    <name evidence="7" type="ORF">QQA45_00565</name>
</gene>
<evidence type="ECO:0000313" key="7">
    <source>
        <dbReference type="EMBL" id="MDK9580023.1"/>
    </source>
</evidence>
<evidence type="ECO:0000256" key="5">
    <source>
        <dbReference type="ARBA" id="ARBA00023139"/>
    </source>
</evidence>
<dbReference type="Proteomes" id="UP001225134">
    <property type="component" value="Unassembled WGS sequence"/>
</dbReference>
<protein>
    <submittedName>
        <fullName evidence="7">MetQ/NlpA family ABC transporter substrate-binding protein</fullName>
    </submittedName>
</protein>
<evidence type="ECO:0000256" key="4">
    <source>
        <dbReference type="ARBA" id="ARBA00023136"/>
    </source>
</evidence>
<evidence type="ECO:0000256" key="6">
    <source>
        <dbReference type="ARBA" id="ARBA00023288"/>
    </source>
</evidence>
<comment type="subcellular location">
    <subcellularLocation>
        <location evidence="1">Membrane</location>
        <topology evidence="1">Lipid-anchor</topology>
    </subcellularLocation>
</comment>
<dbReference type="Gene3D" id="3.40.190.10">
    <property type="entry name" value="Periplasmic binding protein-like II"/>
    <property type="match status" value="2"/>
</dbReference>
<keyword evidence="5" id="KW-0564">Palmitate</keyword>
<dbReference type="Pfam" id="PF03180">
    <property type="entry name" value="Lipoprotein_9"/>
    <property type="match status" value="1"/>
</dbReference>
<dbReference type="InterPro" id="IPR004872">
    <property type="entry name" value="Lipoprotein_NlpA"/>
</dbReference>